<dbReference type="InterPro" id="IPR011527">
    <property type="entry name" value="ABC1_TM_dom"/>
</dbReference>
<keyword evidence="2 7" id="KW-0812">Transmembrane</keyword>
<keyword evidence="5 7" id="KW-1133">Transmembrane helix</keyword>
<accession>A0A0H4IC84</accession>
<evidence type="ECO:0000256" key="7">
    <source>
        <dbReference type="SAM" id="Phobius"/>
    </source>
</evidence>
<dbReference type="Proteomes" id="UP000036406">
    <property type="component" value="Chromosome"/>
</dbReference>
<dbReference type="GO" id="GO:0005524">
    <property type="term" value="F:ATP binding"/>
    <property type="evidence" value="ECO:0007669"/>
    <property type="project" value="UniProtKB-KW"/>
</dbReference>
<name>A0A0H4IC84_9GAMM</name>
<evidence type="ECO:0000256" key="6">
    <source>
        <dbReference type="ARBA" id="ARBA00023136"/>
    </source>
</evidence>
<evidence type="ECO:0000256" key="2">
    <source>
        <dbReference type="ARBA" id="ARBA00022692"/>
    </source>
</evidence>
<dbReference type="EMBL" id="CP011494">
    <property type="protein sequence ID" value="AKO52647.1"/>
    <property type="molecule type" value="Genomic_DNA"/>
</dbReference>
<dbReference type="PROSITE" id="PS00211">
    <property type="entry name" value="ABC_TRANSPORTER_1"/>
    <property type="match status" value="1"/>
</dbReference>
<gene>
    <name evidence="10" type="ORF">ABA45_09715</name>
</gene>
<dbReference type="GO" id="GO:0140359">
    <property type="term" value="F:ABC-type transporter activity"/>
    <property type="evidence" value="ECO:0007669"/>
    <property type="project" value="InterPro"/>
</dbReference>
<dbReference type="InterPro" id="IPR003593">
    <property type="entry name" value="AAA+_ATPase"/>
</dbReference>
<dbReference type="PROSITE" id="PS50893">
    <property type="entry name" value="ABC_TRANSPORTER_2"/>
    <property type="match status" value="1"/>
</dbReference>
<dbReference type="STRING" id="330734.ABA45_09715"/>
<dbReference type="NCBIfam" id="TIGR02868">
    <property type="entry name" value="CydC"/>
    <property type="match status" value="1"/>
</dbReference>
<dbReference type="RefSeq" id="WP_048385694.1">
    <property type="nucleotide sequence ID" value="NZ_CP011494.1"/>
</dbReference>
<dbReference type="PANTHER" id="PTHR24221">
    <property type="entry name" value="ATP-BINDING CASSETTE SUB-FAMILY B"/>
    <property type="match status" value="1"/>
</dbReference>
<dbReference type="InterPro" id="IPR036640">
    <property type="entry name" value="ABC1_TM_sf"/>
</dbReference>
<evidence type="ECO:0000256" key="1">
    <source>
        <dbReference type="ARBA" id="ARBA00004651"/>
    </source>
</evidence>
<dbReference type="SMART" id="SM00382">
    <property type="entry name" value="AAA"/>
    <property type="match status" value="1"/>
</dbReference>
<dbReference type="AlphaFoldDB" id="A0A0H4IC84"/>
<comment type="subcellular location">
    <subcellularLocation>
        <location evidence="1">Cell membrane</location>
        <topology evidence="1">Multi-pass membrane protein</topology>
    </subcellularLocation>
</comment>
<dbReference type="Gene3D" id="1.20.1560.10">
    <property type="entry name" value="ABC transporter type 1, transmembrane domain"/>
    <property type="match status" value="1"/>
</dbReference>
<keyword evidence="4" id="KW-0067">ATP-binding</keyword>
<dbReference type="InterPro" id="IPR039421">
    <property type="entry name" value="Type_1_exporter"/>
</dbReference>
<dbReference type="GO" id="GO:0016887">
    <property type="term" value="F:ATP hydrolysis activity"/>
    <property type="evidence" value="ECO:0007669"/>
    <property type="project" value="InterPro"/>
</dbReference>
<dbReference type="InterPro" id="IPR017871">
    <property type="entry name" value="ABC_transporter-like_CS"/>
</dbReference>
<evidence type="ECO:0000313" key="10">
    <source>
        <dbReference type="EMBL" id="AKO52647.1"/>
    </source>
</evidence>
<evidence type="ECO:0000313" key="11">
    <source>
        <dbReference type="Proteomes" id="UP000036406"/>
    </source>
</evidence>
<evidence type="ECO:0000256" key="4">
    <source>
        <dbReference type="ARBA" id="ARBA00022840"/>
    </source>
</evidence>
<feature type="transmembrane region" description="Helical" evidence="7">
    <location>
        <begin position="259"/>
        <end position="277"/>
    </location>
</feature>
<dbReference type="PANTHER" id="PTHR24221:SF653">
    <property type="entry name" value="TRANSPORT ATP-BINDING PROTEIN CYDC"/>
    <property type="match status" value="1"/>
</dbReference>
<dbReference type="PROSITE" id="PS50929">
    <property type="entry name" value="ABC_TM1F"/>
    <property type="match status" value="1"/>
</dbReference>
<feature type="domain" description="ABC transmembrane type-1" evidence="9">
    <location>
        <begin position="20"/>
        <end position="288"/>
    </location>
</feature>
<feature type="transmembrane region" description="Helical" evidence="7">
    <location>
        <begin position="170"/>
        <end position="189"/>
    </location>
</feature>
<dbReference type="SUPFAM" id="SSF52540">
    <property type="entry name" value="P-loop containing nucleoside triphosphate hydrolases"/>
    <property type="match status" value="1"/>
</dbReference>
<dbReference type="InterPro" id="IPR003439">
    <property type="entry name" value="ABC_transporter-like_ATP-bd"/>
</dbReference>
<dbReference type="GO" id="GO:0045454">
    <property type="term" value="P:cell redox homeostasis"/>
    <property type="evidence" value="ECO:0007669"/>
    <property type="project" value="InterPro"/>
</dbReference>
<feature type="transmembrane region" description="Helical" evidence="7">
    <location>
        <begin position="50"/>
        <end position="75"/>
    </location>
</feature>
<evidence type="ECO:0000259" key="9">
    <source>
        <dbReference type="PROSITE" id="PS50929"/>
    </source>
</evidence>
<feature type="transmembrane region" description="Helical" evidence="7">
    <location>
        <begin position="20"/>
        <end position="44"/>
    </location>
</feature>
<keyword evidence="6 7" id="KW-0472">Membrane</keyword>
<keyword evidence="11" id="KW-1185">Reference proteome</keyword>
<dbReference type="InterPro" id="IPR014223">
    <property type="entry name" value="ABC_CydC/D"/>
</dbReference>
<protein>
    <submittedName>
        <fullName evidence="10">ABC transporter permease</fullName>
    </submittedName>
</protein>
<reference evidence="10 11" key="1">
    <citation type="submission" date="2015-05" db="EMBL/GenBank/DDBJ databases">
        <title>Complete genome of Marinobacter psychrophilus strain 20041T isolated from sea-ice of the Canadian Basin.</title>
        <authorList>
            <person name="Song L."/>
            <person name="Ren L."/>
            <person name="Yu Y."/>
            <person name="Wang X."/>
        </authorList>
    </citation>
    <scope>NUCLEOTIDE SEQUENCE [LARGE SCALE GENOMIC DNA]</scope>
    <source>
        <strain evidence="10 11">20041</strain>
    </source>
</reference>
<dbReference type="KEGG" id="mpq:ABA45_09715"/>
<dbReference type="PATRIC" id="fig|330734.3.peg.2044"/>
<dbReference type="InterPro" id="IPR027417">
    <property type="entry name" value="P-loop_NTPase"/>
</dbReference>
<evidence type="ECO:0000256" key="3">
    <source>
        <dbReference type="ARBA" id="ARBA00022741"/>
    </source>
</evidence>
<dbReference type="GO" id="GO:0034040">
    <property type="term" value="F:ATPase-coupled lipid transmembrane transporter activity"/>
    <property type="evidence" value="ECO:0007669"/>
    <property type="project" value="TreeGrafter"/>
</dbReference>
<feature type="domain" description="ABC transporter" evidence="8">
    <location>
        <begin position="351"/>
        <end position="545"/>
    </location>
</feature>
<dbReference type="Gene3D" id="3.40.50.300">
    <property type="entry name" value="P-loop containing nucleotide triphosphate hydrolases"/>
    <property type="match status" value="1"/>
</dbReference>
<feature type="transmembrane region" description="Helical" evidence="7">
    <location>
        <begin position="283"/>
        <end position="303"/>
    </location>
</feature>
<organism evidence="10 11">
    <name type="scientific">Marinobacter psychrophilus</name>
    <dbReference type="NCBI Taxonomy" id="330734"/>
    <lineage>
        <taxon>Bacteria</taxon>
        <taxon>Pseudomonadati</taxon>
        <taxon>Pseudomonadota</taxon>
        <taxon>Gammaproteobacteria</taxon>
        <taxon>Pseudomonadales</taxon>
        <taxon>Marinobacteraceae</taxon>
        <taxon>Marinobacter</taxon>
    </lineage>
</organism>
<evidence type="ECO:0000259" key="8">
    <source>
        <dbReference type="PROSITE" id="PS50893"/>
    </source>
</evidence>
<dbReference type="Pfam" id="PF00664">
    <property type="entry name" value="ABC_membrane"/>
    <property type="match status" value="1"/>
</dbReference>
<sequence length="545" mass="58742">MIDALRPWLQLVFHRRNRLLIGAFLILVTLLAGISLLALSGWFITRTALVGLLIAMGIQATIELYLPGSAIRLFAVSRTVFRYLERIYNHETVLRLLADIRVTLFKRLAFVPRSQRSPMTGAQWLSRLLTDVDALDTLYLRLLAPASLAALVSVGVIILAATVFSVQTGVLVAACLGLAFALATGAVYLRTHTLAQAQSERQDTLRSQLVQHIEGYAELTAAGHARDHSALLMQQAEQLTSEQCTIEARAGWHLAGSNLLINLAVVVALWMGFSLYQQQMLSGPVLVLLPIALLGLGEVYGVLPDAFSRLGGTVASARRLNRDTAESAGHGGVTLAKTTDLETPDNGDFAVSVDDLQLRYGDSQPLLARPLSIKLKPGEWLGFTGRSGSGKSSLADALSGLIHPSSGSVSSLPVAYLTQQTYLFDDTLSMNLKMANPEASDDDLWQVLDLVEMGDRFDEEPAQLDTWLGSGGNLLSGGEARRIALARVLLSPATVFVLDEPFTGVDKALRDRICCRLEQRLAGRTVISLAHSVDALAGGTATIAL</sequence>
<dbReference type="Pfam" id="PF00005">
    <property type="entry name" value="ABC_tran"/>
    <property type="match status" value="1"/>
</dbReference>
<feature type="transmembrane region" description="Helical" evidence="7">
    <location>
        <begin position="142"/>
        <end position="164"/>
    </location>
</feature>
<dbReference type="GO" id="GO:0034775">
    <property type="term" value="P:glutathione transmembrane transport"/>
    <property type="evidence" value="ECO:0007669"/>
    <property type="project" value="InterPro"/>
</dbReference>
<dbReference type="SUPFAM" id="SSF90123">
    <property type="entry name" value="ABC transporter transmembrane region"/>
    <property type="match status" value="1"/>
</dbReference>
<dbReference type="GO" id="GO:0005886">
    <property type="term" value="C:plasma membrane"/>
    <property type="evidence" value="ECO:0007669"/>
    <property type="project" value="UniProtKB-SubCell"/>
</dbReference>
<keyword evidence="3" id="KW-0547">Nucleotide-binding</keyword>
<proteinExistence type="predicted"/>
<evidence type="ECO:0000256" key="5">
    <source>
        <dbReference type="ARBA" id="ARBA00022989"/>
    </source>
</evidence>